<accession>A0A7U2I5E4</accession>
<dbReference type="Proteomes" id="UP000663193">
    <property type="component" value="Chromosome 11"/>
</dbReference>
<feature type="region of interest" description="Disordered" evidence="1">
    <location>
        <begin position="28"/>
        <end position="58"/>
    </location>
</feature>
<dbReference type="EMBL" id="CP069033">
    <property type="protein sequence ID" value="QRD00502.1"/>
    <property type="molecule type" value="Genomic_DNA"/>
</dbReference>
<organism evidence="2 3">
    <name type="scientific">Phaeosphaeria nodorum (strain SN15 / ATCC MYA-4574 / FGSC 10173)</name>
    <name type="common">Glume blotch fungus</name>
    <name type="synonym">Parastagonospora nodorum</name>
    <dbReference type="NCBI Taxonomy" id="321614"/>
    <lineage>
        <taxon>Eukaryota</taxon>
        <taxon>Fungi</taxon>
        <taxon>Dikarya</taxon>
        <taxon>Ascomycota</taxon>
        <taxon>Pezizomycotina</taxon>
        <taxon>Dothideomycetes</taxon>
        <taxon>Pleosporomycetidae</taxon>
        <taxon>Pleosporales</taxon>
        <taxon>Pleosporineae</taxon>
        <taxon>Phaeosphaeriaceae</taxon>
        <taxon>Parastagonospora</taxon>
    </lineage>
</organism>
<evidence type="ECO:0000256" key="1">
    <source>
        <dbReference type="SAM" id="MobiDB-lite"/>
    </source>
</evidence>
<gene>
    <name evidence="2" type="ORF">JI435_415270</name>
</gene>
<dbReference type="AlphaFoldDB" id="A0A7U2I5E4"/>
<evidence type="ECO:0000313" key="3">
    <source>
        <dbReference type="Proteomes" id="UP000663193"/>
    </source>
</evidence>
<sequence>MHACSVGQHNWTQHSLNIRRANRGIRTADIRTNSSQNHVPRVSVLLPTTTQSQQDEFA</sequence>
<name>A0A7U2I5E4_PHANO</name>
<proteinExistence type="predicted"/>
<protein>
    <submittedName>
        <fullName evidence="2">Uncharacterized protein</fullName>
    </submittedName>
</protein>
<dbReference type="VEuPathDB" id="FungiDB:JI435_415270"/>
<feature type="compositionally biased region" description="Polar residues" evidence="1">
    <location>
        <begin position="46"/>
        <end position="58"/>
    </location>
</feature>
<keyword evidence="3" id="KW-1185">Reference proteome</keyword>
<reference evidence="3" key="1">
    <citation type="journal article" date="2021" name="BMC Genomics">
        <title>Chromosome-level genome assembly and manually-curated proteome of model necrotroph Parastagonospora nodorum Sn15 reveals a genome-wide trove of candidate effector homologs, and redundancy of virulence-related functions within an accessory chromosome.</title>
        <authorList>
            <person name="Bertazzoni S."/>
            <person name="Jones D.A.B."/>
            <person name="Phan H.T."/>
            <person name="Tan K.-C."/>
            <person name="Hane J.K."/>
        </authorList>
    </citation>
    <scope>NUCLEOTIDE SEQUENCE [LARGE SCALE GENOMIC DNA]</scope>
    <source>
        <strain evidence="3">SN15 / ATCC MYA-4574 / FGSC 10173)</strain>
    </source>
</reference>
<evidence type="ECO:0000313" key="2">
    <source>
        <dbReference type="EMBL" id="QRD00502.1"/>
    </source>
</evidence>